<gene>
    <name evidence="2" type="ORF">D3867_36850</name>
</gene>
<reference evidence="2 3" key="1">
    <citation type="submission" date="2018-09" db="EMBL/GenBank/DDBJ databases">
        <title>Whole genome based analysis of evolution and adaptive divergence in Indian and Brazilian strains of Azospirillum brasilense.</title>
        <authorList>
            <person name="Singh C."/>
            <person name="Tripathi A.K."/>
        </authorList>
    </citation>
    <scope>NUCLEOTIDE SEQUENCE [LARGE SCALE GENOMIC DNA]</scope>
    <source>
        <strain evidence="2 3">MTCC4036</strain>
        <plasmid evidence="2 3">p7</plasmid>
    </source>
</reference>
<dbReference type="InterPro" id="IPR036388">
    <property type="entry name" value="WH-like_DNA-bd_sf"/>
</dbReference>
<dbReference type="InterPro" id="IPR036390">
    <property type="entry name" value="WH_DNA-bd_sf"/>
</dbReference>
<feature type="domain" description="HTH marR-type" evidence="1">
    <location>
        <begin position="121"/>
        <end position="147"/>
    </location>
</feature>
<name>A0A4D8QEW6_AZOBR</name>
<geneLocation type="plasmid" evidence="2 3">
    <name>p7</name>
</geneLocation>
<proteinExistence type="predicted"/>
<dbReference type="Pfam" id="PF12802">
    <property type="entry name" value="MarR_2"/>
    <property type="match status" value="1"/>
</dbReference>
<dbReference type="Proteomes" id="UP000298596">
    <property type="component" value="Plasmid p7"/>
</dbReference>
<sequence>MTDDTTCPTPPFDVTSPLATALRRLDRRLDDLATQDVPAAAAARREAEDLLANWMGLPPALAHGIGPLQRLAGSGLSPDGIAVGIAVLTAPAHPVRRQDLPAVPWLLSNIGGERPERARESVISRAIARLVKDGWLRREADPADRRQALLWPGPRVTGSA</sequence>
<dbReference type="Gene3D" id="1.10.10.10">
    <property type="entry name" value="Winged helix-like DNA-binding domain superfamily/Winged helix DNA-binding domain"/>
    <property type="match status" value="1"/>
</dbReference>
<dbReference type="InterPro" id="IPR000835">
    <property type="entry name" value="HTH_MarR-typ"/>
</dbReference>
<evidence type="ECO:0000259" key="1">
    <source>
        <dbReference type="Pfam" id="PF12802"/>
    </source>
</evidence>
<dbReference type="AlphaFoldDB" id="A0A4D8QEW6"/>
<accession>A0A4D8QEW6</accession>
<dbReference type="SUPFAM" id="SSF46785">
    <property type="entry name" value="Winged helix' DNA-binding domain"/>
    <property type="match status" value="1"/>
</dbReference>
<keyword evidence="2" id="KW-0614">Plasmid</keyword>
<organism evidence="2 3">
    <name type="scientific">Azospirillum brasilense</name>
    <dbReference type="NCBI Taxonomy" id="192"/>
    <lineage>
        <taxon>Bacteria</taxon>
        <taxon>Pseudomonadati</taxon>
        <taxon>Pseudomonadota</taxon>
        <taxon>Alphaproteobacteria</taxon>
        <taxon>Rhodospirillales</taxon>
        <taxon>Azospirillaceae</taxon>
        <taxon>Azospirillum</taxon>
    </lineage>
</organism>
<dbReference type="EMBL" id="CP032337">
    <property type="protein sequence ID" value="QCO07456.1"/>
    <property type="molecule type" value="Genomic_DNA"/>
</dbReference>
<evidence type="ECO:0000313" key="3">
    <source>
        <dbReference type="Proteomes" id="UP000298596"/>
    </source>
</evidence>
<protein>
    <submittedName>
        <fullName evidence="2">MarR family transcriptional regulator</fullName>
    </submittedName>
</protein>
<dbReference type="GO" id="GO:0003700">
    <property type="term" value="F:DNA-binding transcription factor activity"/>
    <property type="evidence" value="ECO:0007669"/>
    <property type="project" value="InterPro"/>
</dbReference>
<evidence type="ECO:0000313" key="2">
    <source>
        <dbReference type="EMBL" id="QCO07456.1"/>
    </source>
</evidence>